<dbReference type="Proteomes" id="UP000232883">
    <property type="component" value="Chromosome"/>
</dbReference>
<evidence type="ECO:0000313" key="2">
    <source>
        <dbReference type="Proteomes" id="UP000232883"/>
    </source>
</evidence>
<proteinExistence type="predicted"/>
<gene>
    <name evidence="1" type="ORF">CWM47_22785</name>
</gene>
<accession>A0A2K8Z3H3</accession>
<dbReference type="EMBL" id="CP025096">
    <property type="protein sequence ID" value="AUD04420.1"/>
    <property type="molecule type" value="Genomic_DNA"/>
</dbReference>
<protein>
    <submittedName>
        <fullName evidence="1">Uncharacterized protein</fullName>
    </submittedName>
</protein>
<keyword evidence="2" id="KW-1185">Reference proteome</keyword>
<evidence type="ECO:0000313" key="1">
    <source>
        <dbReference type="EMBL" id="AUD04420.1"/>
    </source>
</evidence>
<organism evidence="1 2">
    <name type="scientific">Spirosoma pollinicola</name>
    <dbReference type="NCBI Taxonomy" id="2057025"/>
    <lineage>
        <taxon>Bacteria</taxon>
        <taxon>Pseudomonadati</taxon>
        <taxon>Bacteroidota</taxon>
        <taxon>Cytophagia</taxon>
        <taxon>Cytophagales</taxon>
        <taxon>Cytophagaceae</taxon>
        <taxon>Spirosoma</taxon>
    </lineage>
</organism>
<name>A0A2K8Z3H3_9BACT</name>
<dbReference type="AlphaFoldDB" id="A0A2K8Z3H3"/>
<reference evidence="1 2" key="1">
    <citation type="submission" date="2017-11" db="EMBL/GenBank/DDBJ databases">
        <title>Taxonomic description and genome sequences of Spirosoma HA7 sp. nov., isolated from pollen microhabitat of Corylus avellana.</title>
        <authorList>
            <person name="Ambika Manirajan B."/>
            <person name="Suarez C."/>
            <person name="Ratering S."/>
            <person name="Geissler-Plaum R."/>
            <person name="Cardinale M."/>
            <person name="Sylvia S."/>
        </authorList>
    </citation>
    <scope>NUCLEOTIDE SEQUENCE [LARGE SCALE GENOMIC DNA]</scope>
    <source>
        <strain evidence="1 2">HA7</strain>
    </source>
</reference>
<dbReference type="KEGG" id="spir:CWM47_22785"/>
<sequence>MILLTCAVVFGRAACADEYLNAHWFILREDAKDKVELWRQAYREVTNIPKNVSIASSISLNLSMLKKKISG</sequence>